<name>A0ABW2A4C0_9GAMM</name>
<evidence type="ECO:0000313" key="2">
    <source>
        <dbReference type="Proteomes" id="UP001596422"/>
    </source>
</evidence>
<accession>A0ABW2A4C0</accession>
<dbReference type="Proteomes" id="UP001596422">
    <property type="component" value="Unassembled WGS sequence"/>
</dbReference>
<keyword evidence="2" id="KW-1185">Reference proteome</keyword>
<gene>
    <name evidence="1" type="ORF">ACFQDL_21555</name>
</gene>
<dbReference type="SUPFAM" id="SSF141868">
    <property type="entry name" value="EAL domain-like"/>
    <property type="match status" value="1"/>
</dbReference>
<sequence length="77" mass="8599">MDVGQYRKLGCSQCLEGVGLDFDFSFAFQPIVNAADASIFAYEALARGLKVKAPRRYLPTSIRPICTHSIRHVVPER</sequence>
<proteinExistence type="predicted"/>
<reference evidence="2" key="1">
    <citation type="journal article" date="2019" name="Int. J. Syst. Evol. Microbiol.">
        <title>The Global Catalogue of Microorganisms (GCM) 10K type strain sequencing project: providing services to taxonomists for standard genome sequencing and annotation.</title>
        <authorList>
            <consortium name="The Broad Institute Genomics Platform"/>
            <consortium name="The Broad Institute Genome Sequencing Center for Infectious Disease"/>
            <person name="Wu L."/>
            <person name="Ma J."/>
        </authorList>
    </citation>
    <scope>NUCLEOTIDE SEQUENCE [LARGE SCALE GENOMIC DNA]</scope>
    <source>
        <strain evidence="2">NBRC 111756</strain>
    </source>
</reference>
<evidence type="ECO:0000313" key="1">
    <source>
        <dbReference type="EMBL" id="MFC6672365.1"/>
    </source>
</evidence>
<protein>
    <recommendedName>
        <fullName evidence="3">EAL domain-containing protein</fullName>
    </recommendedName>
</protein>
<evidence type="ECO:0008006" key="3">
    <source>
        <dbReference type="Google" id="ProtNLM"/>
    </source>
</evidence>
<organism evidence="1 2">
    <name type="scientific">Marinobacterium aestuariivivens</name>
    <dbReference type="NCBI Taxonomy" id="1698799"/>
    <lineage>
        <taxon>Bacteria</taxon>
        <taxon>Pseudomonadati</taxon>
        <taxon>Pseudomonadota</taxon>
        <taxon>Gammaproteobacteria</taxon>
        <taxon>Oceanospirillales</taxon>
        <taxon>Oceanospirillaceae</taxon>
        <taxon>Marinobacterium</taxon>
    </lineage>
</organism>
<dbReference type="EMBL" id="JBHSWE010000001">
    <property type="protein sequence ID" value="MFC6672365.1"/>
    <property type="molecule type" value="Genomic_DNA"/>
</dbReference>
<comment type="caution">
    <text evidence="1">The sequence shown here is derived from an EMBL/GenBank/DDBJ whole genome shotgun (WGS) entry which is preliminary data.</text>
</comment>
<dbReference type="InterPro" id="IPR035919">
    <property type="entry name" value="EAL_sf"/>
</dbReference>